<organism evidence="1">
    <name type="scientific">Arundo donax</name>
    <name type="common">Giant reed</name>
    <name type="synonym">Donax arundinaceus</name>
    <dbReference type="NCBI Taxonomy" id="35708"/>
    <lineage>
        <taxon>Eukaryota</taxon>
        <taxon>Viridiplantae</taxon>
        <taxon>Streptophyta</taxon>
        <taxon>Embryophyta</taxon>
        <taxon>Tracheophyta</taxon>
        <taxon>Spermatophyta</taxon>
        <taxon>Magnoliopsida</taxon>
        <taxon>Liliopsida</taxon>
        <taxon>Poales</taxon>
        <taxon>Poaceae</taxon>
        <taxon>PACMAD clade</taxon>
        <taxon>Arundinoideae</taxon>
        <taxon>Arundineae</taxon>
        <taxon>Arundo</taxon>
    </lineage>
</organism>
<reference evidence="1" key="2">
    <citation type="journal article" date="2015" name="Data Brief">
        <title>Shoot transcriptome of the giant reed, Arundo donax.</title>
        <authorList>
            <person name="Barrero R.A."/>
            <person name="Guerrero F.D."/>
            <person name="Moolhuijzen P."/>
            <person name="Goolsby J.A."/>
            <person name="Tidwell J."/>
            <person name="Bellgard S.E."/>
            <person name="Bellgard M.I."/>
        </authorList>
    </citation>
    <scope>NUCLEOTIDE SEQUENCE</scope>
    <source>
        <tissue evidence="1">Shoot tissue taken approximately 20 cm above the soil surface</tissue>
    </source>
</reference>
<dbReference type="EMBL" id="GBRH01277591">
    <property type="protein sequence ID" value="JAD20304.1"/>
    <property type="molecule type" value="Transcribed_RNA"/>
</dbReference>
<name>A0A0A8Y3D6_ARUDO</name>
<proteinExistence type="predicted"/>
<dbReference type="AlphaFoldDB" id="A0A0A8Y3D6"/>
<evidence type="ECO:0000313" key="1">
    <source>
        <dbReference type="EMBL" id="JAD20304.1"/>
    </source>
</evidence>
<sequence length="77" mass="8615">MFVCLAKLGSVGKDCFSWLSKTGQETSIPFLLSSQYANRQPWMSSSVHVTKVIYSWRSSSLVQSSVQKTNGECIHKL</sequence>
<reference evidence="1" key="1">
    <citation type="submission" date="2014-09" db="EMBL/GenBank/DDBJ databases">
        <authorList>
            <person name="Magalhaes I.L.F."/>
            <person name="Oliveira U."/>
            <person name="Santos F.R."/>
            <person name="Vidigal T.H.D.A."/>
            <person name="Brescovit A.D."/>
            <person name="Santos A.J."/>
        </authorList>
    </citation>
    <scope>NUCLEOTIDE SEQUENCE</scope>
    <source>
        <tissue evidence="1">Shoot tissue taken approximately 20 cm above the soil surface</tissue>
    </source>
</reference>
<accession>A0A0A8Y3D6</accession>
<protein>
    <submittedName>
        <fullName evidence="1">Uncharacterized protein</fullName>
    </submittedName>
</protein>